<accession>A0AAD4ERA0</accession>
<evidence type="ECO:0000256" key="3">
    <source>
        <dbReference type="ARBA" id="ARBA00013169"/>
    </source>
</evidence>
<dbReference type="NCBIfam" id="TIGR00422">
    <property type="entry name" value="valS"/>
    <property type="match status" value="1"/>
</dbReference>
<evidence type="ECO:0000256" key="5">
    <source>
        <dbReference type="ARBA" id="ARBA00022598"/>
    </source>
</evidence>
<evidence type="ECO:0000256" key="8">
    <source>
        <dbReference type="ARBA" id="ARBA00022917"/>
    </source>
</evidence>
<keyword evidence="7 13" id="KW-0067">ATP-binding</keyword>
<evidence type="ECO:0000256" key="12">
    <source>
        <dbReference type="ARBA" id="ARBA00047552"/>
    </source>
</evidence>
<dbReference type="PANTHER" id="PTHR11946:SF109">
    <property type="entry name" value="VALINE--TRNA LIGASE"/>
    <property type="match status" value="1"/>
</dbReference>
<evidence type="ECO:0000256" key="10">
    <source>
        <dbReference type="ARBA" id="ARBA00023146"/>
    </source>
</evidence>
<feature type="coiled-coil region" evidence="14">
    <location>
        <begin position="1008"/>
        <end position="1077"/>
    </location>
</feature>
<comment type="catalytic activity">
    <reaction evidence="12">
        <text>tRNA(Val) + L-valine + ATP = L-valyl-tRNA(Val) + AMP + diphosphate</text>
        <dbReference type="Rhea" id="RHEA:10704"/>
        <dbReference type="Rhea" id="RHEA-COMP:9672"/>
        <dbReference type="Rhea" id="RHEA-COMP:9708"/>
        <dbReference type="ChEBI" id="CHEBI:30616"/>
        <dbReference type="ChEBI" id="CHEBI:33019"/>
        <dbReference type="ChEBI" id="CHEBI:57762"/>
        <dbReference type="ChEBI" id="CHEBI:78442"/>
        <dbReference type="ChEBI" id="CHEBI:78537"/>
        <dbReference type="ChEBI" id="CHEBI:456215"/>
        <dbReference type="EC" id="6.1.1.9"/>
    </reaction>
</comment>
<dbReference type="InterPro" id="IPR002303">
    <property type="entry name" value="Valyl-tRNA_ligase"/>
</dbReference>
<dbReference type="SUPFAM" id="SSF52374">
    <property type="entry name" value="Nucleotidylyl transferase"/>
    <property type="match status" value="1"/>
</dbReference>
<evidence type="ECO:0000256" key="2">
    <source>
        <dbReference type="ARBA" id="ARBA00005594"/>
    </source>
</evidence>
<evidence type="ECO:0000313" key="19">
    <source>
        <dbReference type="Proteomes" id="UP001197093"/>
    </source>
</evidence>
<dbReference type="GO" id="GO:0002161">
    <property type="term" value="F:aminoacyl-tRNA deacylase activity"/>
    <property type="evidence" value="ECO:0007669"/>
    <property type="project" value="InterPro"/>
</dbReference>
<evidence type="ECO:0000259" key="16">
    <source>
        <dbReference type="Pfam" id="PF00133"/>
    </source>
</evidence>
<evidence type="ECO:0000256" key="6">
    <source>
        <dbReference type="ARBA" id="ARBA00022741"/>
    </source>
</evidence>
<dbReference type="GO" id="GO:0004832">
    <property type="term" value="F:valine-tRNA ligase activity"/>
    <property type="evidence" value="ECO:0007669"/>
    <property type="project" value="UniProtKB-EC"/>
</dbReference>
<dbReference type="FunFam" id="1.10.730.10:FF:000009">
    <property type="entry name" value="Valine--tRNA ligase, mitochondrial"/>
    <property type="match status" value="1"/>
</dbReference>
<dbReference type="PROSITE" id="PS00178">
    <property type="entry name" value="AA_TRNA_LIGASE_I"/>
    <property type="match status" value="1"/>
</dbReference>
<dbReference type="Gene3D" id="3.40.50.620">
    <property type="entry name" value="HUPs"/>
    <property type="match status" value="2"/>
</dbReference>
<comment type="similarity">
    <text evidence="2 13">Belongs to the class-I aminoacyl-tRNA synthetase family.</text>
</comment>
<dbReference type="AlphaFoldDB" id="A0AAD4ERA0"/>
<evidence type="ECO:0000256" key="9">
    <source>
        <dbReference type="ARBA" id="ARBA00023054"/>
    </source>
</evidence>
<dbReference type="EC" id="6.1.1.9" evidence="3"/>
<feature type="compositionally biased region" description="Basic and acidic residues" evidence="15">
    <location>
        <begin position="39"/>
        <end position="62"/>
    </location>
</feature>
<dbReference type="InterPro" id="IPR009080">
    <property type="entry name" value="tRNAsynth_Ia_anticodon-bd"/>
</dbReference>
<evidence type="ECO:0000256" key="11">
    <source>
        <dbReference type="ARBA" id="ARBA00029936"/>
    </source>
</evidence>
<feature type="compositionally biased region" description="Basic and acidic residues" evidence="15">
    <location>
        <begin position="75"/>
        <end position="88"/>
    </location>
</feature>
<gene>
    <name evidence="18" type="ORF">NEMBOFW57_008079</name>
</gene>
<dbReference type="InterPro" id="IPR037118">
    <property type="entry name" value="Val-tRNA_synth_C_sf"/>
</dbReference>
<dbReference type="InterPro" id="IPR002300">
    <property type="entry name" value="aa-tRNA-synth_Ia"/>
</dbReference>
<dbReference type="FunFam" id="3.90.740.10:FF:000010">
    <property type="entry name" value="Valine--tRNA ligase"/>
    <property type="match status" value="1"/>
</dbReference>
<dbReference type="InterPro" id="IPR009008">
    <property type="entry name" value="Val/Leu/Ile-tRNA-synth_edit"/>
</dbReference>
<proteinExistence type="inferred from homology"/>
<feature type="compositionally biased region" description="Polar residues" evidence="15">
    <location>
        <begin position="16"/>
        <end position="33"/>
    </location>
</feature>
<dbReference type="EMBL" id="JAHCVI010000004">
    <property type="protein sequence ID" value="KAG7285785.1"/>
    <property type="molecule type" value="Genomic_DNA"/>
</dbReference>
<evidence type="ECO:0000256" key="15">
    <source>
        <dbReference type="SAM" id="MobiDB-lite"/>
    </source>
</evidence>
<feature type="domain" description="Aminoacyl-tRNA synthetase class Ia" evidence="16">
    <location>
        <begin position="126"/>
        <end position="749"/>
    </location>
</feature>
<dbReference type="FunFam" id="3.40.50.620:FF:000020">
    <property type="entry name" value="Valine--tRNA ligase, mitochondrial"/>
    <property type="match status" value="1"/>
</dbReference>
<evidence type="ECO:0000259" key="17">
    <source>
        <dbReference type="Pfam" id="PF08264"/>
    </source>
</evidence>
<dbReference type="InterPro" id="IPR001412">
    <property type="entry name" value="aa-tRNA-synth_I_CS"/>
</dbReference>
<dbReference type="HAMAP" id="MF_02004">
    <property type="entry name" value="Val_tRNA_synth_type1"/>
    <property type="match status" value="1"/>
</dbReference>
<comment type="subcellular location">
    <subcellularLocation>
        <location evidence="1">Cytoplasm</location>
    </subcellularLocation>
</comment>
<keyword evidence="4" id="KW-0963">Cytoplasm</keyword>
<dbReference type="SUPFAM" id="SSF50677">
    <property type="entry name" value="ValRS/IleRS/LeuRS editing domain"/>
    <property type="match status" value="1"/>
</dbReference>
<dbReference type="InterPro" id="IPR014729">
    <property type="entry name" value="Rossmann-like_a/b/a_fold"/>
</dbReference>
<protein>
    <recommendedName>
        <fullName evidence="3">valine--tRNA ligase</fullName>
        <ecNumber evidence="3">6.1.1.9</ecNumber>
    </recommendedName>
    <alternativeName>
        <fullName evidence="11">Valyl-tRNA synthetase</fullName>
    </alternativeName>
</protein>
<organism evidence="18 19">
    <name type="scientific">Staphylotrichum longicolle</name>
    <dbReference type="NCBI Taxonomy" id="669026"/>
    <lineage>
        <taxon>Eukaryota</taxon>
        <taxon>Fungi</taxon>
        <taxon>Dikarya</taxon>
        <taxon>Ascomycota</taxon>
        <taxon>Pezizomycotina</taxon>
        <taxon>Sordariomycetes</taxon>
        <taxon>Sordariomycetidae</taxon>
        <taxon>Sordariales</taxon>
        <taxon>Chaetomiaceae</taxon>
        <taxon>Staphylotrichum</taxon>
    </lineage>
</organism>
<feature type="region of interest" description="Disordered" evidence="15">
    <location>
        <begin position="1"/>
        <end position="88"/>
    </location>
</feature>
<comment type="caution">
    <text evidence="18">The sequence shown here is derived from an EMBL/GenBank/DDBJ whole genome shotgun (WGS) entry which is preliminary data.</text>
</comment>
<evidence type="ECO:0000256" key="14">
    <source>
        <dbReference type="SAM" id="Coils"/>
    </source>
</evidence>
<dbReference type="Pfam" id="PF00133">
    <property type="entry name" value="tRNA-synt_1"/>
    <property type="match status" value="1"/>
</dbReference>
<dbReference type="GO" id="GO:0006438">
    <property type="term" value="P:valyl-tRNA aminoacylation"/>
    <property type="evidence" value="ECO:0007669"/>
    <property type="project" value="InterPro"/>
</dbReference>
<name>A0AAD4ERA0_9PEZI</name>
<keyword evidence="19" id="KW-1185">Reference proteome</keyword>
<reference evidence="18" key="1">
    <citation type="submission" date="2023-02" db="EMBL/GenBank/DDBJ databases">
        <authorList>
            <person name="Palmer J.M."/>
        </authorList>
    </citation>
    <scope>NUCLEOTIDE SEQUENCE</scope>
    <source>
        <strain evidence="18">FW57</strain>
    </source>
</reference>
<dbReference type="NCBIfam" id="NF004349">
    <property type="entry name" value="PRK05729.1"/>
    <property type="match status" value="1"/>
</dbReference>
<dbReference type="InterPro" id="IPR033705">
    <property type="entry name" value="Anticodon_Ia_Val"/>
</dbReference>
<dbReference type="PANTHER" id="PTHR11946">
    <property type="entry name" value="VALYL-TRNA SYNTHETASES"/>
    <property type="match status" value="1"/>
</dbReference>
<dbReference type="GO" id="GO:0005829">
    <property type="term" value="C:cytosol"/>
    <property type="evidence" value="ECO:0007669"/>
    <property type="project" value="TreeGrafter"/>
</dbReference>
<keyword evidence="6 13" id="KW-0547">Nucleotide-binding</keyword>
<dbReference type="Gene3D" id="3.90.740.10">
    <property type="entry name" value="Valyl/Leucyl/Isoleucyl-tRNA synthetase, editing domain"/>
    <property type="match status" value="1"/>
</dbReference>
<dbReference type="GO" id="GO:0005524">
    <property type="term" value="F:ATP binding"/>
    <property type="evidence" value="ECO:0007669"/>
    <property type="project" value="UniProtKB-KW"/>
</dbReference>
<evidence type="ECO:0000256" key="7">
    <source>
        <dbReference type="ARBA" id="ARBA00022840"/>
    </source>
</evidence>
<dbReference type="FunFam" id="3.40.50.620:FF:000078">
    <property type="entry name" value="Valine--tRNA ligase, mitochondrial"/>
    <property type="match status" value="1"/>
</dbReference>
<evidence type="ECO:0000313" key="18">
    <source>
        <dbReference type="EMBL" id="KAG7285785.1"/>
    </source>
</evidence>
<keyword evidence="9 14" id="KW-0175">Coiled coil</keyword>
<keyword evidence="10 13" id="KW-0030">Aminoacyl-tRNA synthetase</keyword>
<evidence type="ECO:0000256" key="1">
    <source>
        <dbReference type="ARBA" id="ARBA00004496"/>
    </source>
</evidence>
<dbReference type="Gene3D" id="1.10.287.380">
    <property type="entry name" value="Valyl-tRNA synthetase, C-terminal domain"/>
    <property type="match status" value="1"/>
</dbReference>
<evidence type="ECO:0000256" key="13">
    <source>
        <dbReference type="RuleBase" id="RU363035"/>
    </source>
</evidence>
<dbReference type="Proteomes" id="UP001197093">
    <property type="component" value="Unassembled WGS sequence"/>
</dbReference>
<dbReference type="Pfam" id="PF08264">
    <property type="entry name" value="Anticodon_1"/>
    <property type="match status" value="1"/>
</dbReference>
<keyword evidence="8 13" id="KW-0648">Protein biosynthesis</keyword>
<sequence length="1080" mass="121442">MAANTTGNPIAAAADTPQQNAGTPAQSSGTTTPAAPGKVKTEKELEKERKKAEKQAKFEQKKAAQAQAAAANAGKAKEKKEKEKKAEAEVLPPFVEETPAGEKKRLRSFDDPYYSSYHPVAVESAWYSWWEKEGFFQPQFTPEGRVRPEGSFVIVVPPPNVTGALHMGHALGNSLQDLMIRYNRQKGKTTLWLPGCDHAGIATQSVVEKMLYKRQKQTRHDLGREKFIGLVQDWKTEYHQKINNAFRKMGASLDWSREAFTMDENFSAAVTEVWVRFYEEGIIYRANRLVNWDSTLMTALSNLEVDNLELAGRTLLDVPGYDRKVEFGIIVHFKYPIENSDETIEVATTRPETMLGDSGIAVHPDDPRYTHLVGKFAVHPFIKGRRLPIVADTYVDREFGTGAVKLTPAHDPNDFNLGQTHNLEFINILTDDGLINENGGPYQGQKRFDVRYSIQDDLKKLGLYVDKKDNPMTVPLSERTRDIVEPLMKPQWWVKMSELAGPAIKAVQTGEIKIRPESAEKSYLNWMAGINDWCISRQLWWGHQCPVYQVRFEGEDPNQPESNDRWFAGRTEEEALAKAKKAFPDKKFKLVRDEDVLDTWFSSGLWPFATLGWPNETPDLARLYPTSVLETGWDIIPFWVARMIFLGIKLTGKVPFSEVFCHSLIRDSDGRKMSKSLGNVIDPLDVISGIELQSLHDKLLTGNIAPAEVKKATAYQKTAFPQGIPECGADALHFSLVAYTTGGGDINFDVKVIHAYRRFCNKIWNASKYVLGKLDTVKDFVPAQKRTLSGNESLAELWILHKMNATVKAVSEAIEQRDFMRSANLVYAFWYFQLCDVFIENSKALIQEGSEAQINSALQTLYSALEGALVLSHPFLPFITEELWQRLPRRQGDETKSVMVARYPEYDSQFENPEAEAAYDIVLGCSKGVRSLMAEYAPAKDVEAEIFIQSYDAASHKTVSEEKSSIRSLSGKGAMKIEILGPDHARPTGCVAFPVSSAVSVFMHVKDRVDLDEEISKASKKLEKARVAVQKQRKLVSDPAYIEKVAVATQDADKKRLADLESEAHGFETTIEQFKQLKLE</sequence>
<feature type="compositionally biased region" description="Low complexity" evidence="15">
    <location>
        <begin position="63"/>
        <end position="74"/>
    </location>
</feature>
<feature type="domain" description="Methionyl/Valyl/Leucyl/Isoleucyl-tRNA synthetase anticodon-binding" evidence="17">
    <location>
        <begin position="797"/>
        <end position="944"/>
    </location>
</feature>
<dbReference type="PRINTS" id="PR00986">
    <property type="entry name" value="TRNASYNTHVAL"/>
</dbReference>
<dbReference type="FunFam" id="3.90.740.10:FF:000008">
    <property type="entry name" value="Valine--tRNA ligase, mitochondrial"/>
    <property type="match status" value="1"/>
</dbReference>
<dbReference type="CDD" id="cd00817">
    <property type="entry name" value="ValRS_core"/>
    <property type="match status" value="1"/>
</dbReference>
<dbReference type="CDD" id="cd07962">
    <property type="entry name" value="Anticodon_Ia_Val"/>
    <property type="match status" value="1"/>
</dbReference>
<dbReference type="InterPro" id="IPR013155">
    <property type="entry name" value="M/V/L/I-tRNA-synth_anticd-bd"/>
</dbReference>
<dbReference type="Gene3D" id="1.10.730.10">
    <property type="entry name" value="Isoleucyl-tRNA Synthetase, Domain 1"/>
    <property type="match status" value="1"/>
</dbReference>
<keyword evidence="5 13" id="KW-0436">Ligase</keyword>
<evidence type="ECO:0000256" key="4">
    <source>
        <dbReference type="ARBA" id="ARBA00022490"/>
    </source>
</evidence>
<dbReference type="SUPFAM" id="SSF47323">
    <property type="entry name" value="Anticodon-binding domain of a subclass of class I aminoacyl-tRNA synthetases"/>
    <property type="match status" value="1"/>
</dbReference>